<keyword evidence="2 7" id="KW-0812">Transmembrane</keyword>
<evidence type="ECO:0000256" key="7">
    <source>
        <dbReference type="SAM" id="Phobius"/>
    </source>
</evidence>
<dbReference type="PROSITE" id="PS51212">
    <property type="entry name" value="WSC"/>
    <property type="match status" value="2"/>
</dbReference>
<dbReference type="Pfam" id="PF01822">
    <property type="entry name" value="WSC"/>
    <property type="match status" value="2"/>
</dbReference>
<evidence type="ECO:0000256" key="1">
    <source>
        <dbReference type="ARBA" id="ARBA00004167"/>
    </source>
</evidence>
<keyword evidence="10" id="KW-1185">Reference proteome</keyword>
<accession>A0A7J7KU33</accession>
<evidence type="ECO:0000256" key="4">
    <source>
        <dbReference type="ARBA" id="ARBA00022989"/>
    </source>
</evidence>
<dbReference type="EMBL" id="VXIV02000004">
    <property type="protein sequence ID" value="KAF6041687.1"/>
    <property type="molecule type" value="Genomic_DNA"/>
</dbReference>
<evidence type="ECO:0000259" key="8">
    <source>
        <dbReference type="PROSITE" id="PS51212"/>
    </source>
</evidence>
<feature type="transmembrane region" description="Helical" evidence="7">
    <location>
        <begin position="23"/>
        <end position="48"/>
    </location>
</feature>
<keyword evidence="6" id="KW-0325">Glycoprotein</keyword>
<feature type="domain" description="WSC" evidence="8">
    <location>
        <begin position="143"/>
        <end position="234"/>
    </location>
</feature>
<evidence type="ECO:0000256" key="2">
    <source>
        <dbReference type="ARBA" id="ARBA00022692"/>
    </source>
</evidence>
<evidence type="ECO:0000256" key="5">
    <source>
        <dbReference type="ARBA" id="ARBA00023136"/>
    </source>
</evidence>
<dbReference type="Proteomes" id="UP000593567">
    <property type="component" value="Unassembled WGS sequence"/>
</dbReference>
<keyword evidence="3" id="KW-0732">Signal</keyword>
<reference evidence="9" key="1">
    <citation type="submission" date="2020-06" db="EMBL/GenBank/DDBJ databases">
        <title>Draft genome of Bugula neritina, a colonial animal packing powerful symbionts and potential medicines.</title>
        <authorList>
            <person name="Rayko M."/>
        </authorList>
    </citation>
    <scope>NUCLEOTIDE SEQUENCE [LARGE SCALE GENOMIC DNA]</scope>
    <source>
        <strain evidence="9">Kwan_BN1</strain>
    </source>
</reference>
<dbReference type="SMART" id="SM00321">
    <property type="entry name" value="WSC"/>
    <property type="match status" value="2"/>
</dbReference>
<dbReference type="InterPro" id="IPR051836">
    <property type="entry name" value="Kremen_rcpt"/>
</dbReference>
<dbReference type="InterPro" id="IPR002889">
    <property type="entry name" value="WSC_carb-bd"/>
</dbReference>
<protein>
    <recommendedName>
        <fullName evidence="8">WSC domain-containing protein</fullName>
    </recommendedName>
</protein>
<evidence type="ECO:0000313" key="9">
    <source>
        <dbReference type="EMBL" id="KAF6041687.1"/>
    </source>
</evidence>
<dbReference type="GO" id="GO:0005886">
    <property type="term" value="C:plasma membrane"/>
    <property type="evidence" value="ECO:0007669"/>
    <property type="project" value="TreeGrafter"/>
</dbReference>
<dbReference type="PANTHER" id="PTHR24269:SF16">
    <property type="entry name" value="PROTEIN SLG1"/>
    <property type="match status" value="1"/>
</dbReference>
<feature type="domain" description="WSC" evidence="8">
    <location>
        <begin position="235"/>
        <end position="323"/>
    </location>
</feature>
<dbReference type="AlphaFoldDB" id="A0A7J7KU33"/>
<comment type="subcellular location">
    <subcellularLocation>
        <location evidence="1">Membrane</location>
        <topology evidence="1">Single-pass membrane protein</topology>
    </subcellularLocation>
</comment>
<dbReference type="PANTHER" id="PTHR24269">
    <property type="entry name" value="KREMEN PROTEIN"/>
    <property type="match status" value="1"/>
</dbReference>
<organism evidence="9 10">
    <name type="scientific">Bugula neritina</name>
    <name type="common">Brown bryozoan</name>
    <name type="synonym">Sertularia neritina</name>
    <dbReference type="NCBI Taxonomy" id="10212"/>
    <lineage>
        <taxon>Eukaryota</taxon>
        <taxon>Metazoa</taxon>
        <taxon>Spiralia</taxon>
        <taxon>Lophotrochozoa</taxon>
        <taxon>Bryozoa</taxon>
        <taxon>Gymnolaemata</taxon>
        <taxon>Cheilostomatida</taxon>
        <taxon>Flustrina</taxon>
        <taxon>Buguloidea</taxon>
        <taxon>Bugulidae</taxon>
        <taxon>Bugula</taxon>
    </lineage>
</organism>
<sequence length="324" mass="35717">MKYFNTCLHLGQRQIKDTSSKRWLVAGILTAIVCVPFGLGAATMARAAGKDAKKGNAAAYKKRIRQSKVFSLTGIGLGLPFITAILVVTLLGHSAVTSSGKDDSTFVENSDGEDTVSAFVESSTSEHITVSTPEYKQNQISANYIYLGCFEDNKPRDLDGDEYNFGDDLSVENCNTYCSERGYKYAGLQSGFFCSCGTSYGSYGELDQDECSSVCAADGLECGGFYSNSVYRTNYIGCYENDREEFDHYVDLPYYEFTPSSCTKQCSKDGYRFAGLRSGWFCYCGNYLDRFDEAPDDECDWGCPLNSQLSCGGDFQHSVYNTSN</sequence>
<evidence type="ECO:0000313" key="10">
    <source>
        <dbReference type="Proteomes" id="UP000593567"/>
    </source>
</evidence>
<proteinExistence type="predicted"/>
<feature type="transmembrane region" description="Helical" evidence="7">
    <location>
        <begin position="69"/>
        <end position="91"/>
    </location>
</feature>
<keyword evidence="5 7" id="KW-0472">Membrane</keyword>
<gene>
    <name evidence="9" type="ORF">EB796_000008</name>
</gene>
<dbReference type="OrthoDB" id="10043391at2759"/>
<evidence type="ECO:0000256" key="6">
    <source>
        <dbReference type="ARBA" id="ARBA00023180"/>
    </source>
</evidence>
<evidence type="ECO:0000256" key="3">
    <source>
        <dbReference type="ARBA" id="ARBA00022729"/>
    </source>
</evidence>
<comment type="caution">
    <text evidence="9">The sequence shown here is derived from an EMBL/GenBank/DDBJ whole genome shotgun (WGS) entry which is preliminary data.</text>
</comment>
<keyword evidence="4 7" id="KW-1133">Transmembrane helix</keyword>
<name>A0A7J7KU33_BUGNE</name>